<evidence type="ECO:0000313" key="2">
    <source>
        <dbReference type="Proteomes" id="UP000007755"/>
    </source>
</evidence>
<dbReference type="InParanoid" id="F4WUS2"/>
<organism evidence="2">
    <name type="scientific">Acromyrmex echinatior</name>
    <name type="common">Panamanian leafcutter ant</name>
    <name type="synonym">Acromyrmex octospinosus echinatior</name>
    <dbReference type="NCBI Taxonomy" id="103372"/>
    <lineage>
        <taxon>Eukaryota</taxon>
        <taxon>Metazoa</taxon>
        <taxon>Ecdysozoa</taxon>
        <taxon>Arthropoda</taxon>
        <taxon>Hexapoda</taxon>
        <taxon>Insecta</taxon>
        <taxon>Pterygota</taxon>
        <taxon>Neoptera</taxon>
        <taxon>Endopterygota</taxon>
        <taxon>Hymenoptera</taxon>
        <taxon>Apocrita</taxon>
        <taxon>Aculeata</taxon>
        <taxon>Formicoidea</taxon>
        <taxon>Formicidae</taxon>
        <taxon>Myrmicinae</taxon>
        <taxon>Acromyrmex</taxon>
    </lineage>
</organism>
<sequence>MQRCLLRQATAAYSASVSTRMPLPMSGYVCEQTTSLPTRKCLRRRDEEACRCTLKVKKGSLGGKSGNFSGRTTCSGNSHPFHRALCPSGYASTVWDKLTGIEFTLATVNPSGAQFLGHGEADLAINVFRANKRKAACDSLKATFFNVLSLMKPQQDTSTSPCTNTSSPGACE</sequence>
<reference evidence="1" key="1">
    <citation type="submission" date="2011-02" db="EMBL/GenBank/DDBJ databases">
        <title>The genome of the leaf-cutting ant Acromyrmex echinatior suggests key adaptations to social evolution and fungus farming.</title>
        <authorList>
            <person name="Nygaard S."/>
            <person name="Zhang G."/>
        </authorList>
    </citation>
    <scope>NUCLEOTIDE SEQUENCE</scope>
</reference>
<protein>
    <submittedName>
        <fullName evidence="1">Uncharacterized protein</fullName>
    </submittedName>
</protein>
<dbReference type="EMBL" id="GL888375">
    <property type="protein sequence ID" value="EGI62069.1"/>
    <property type="molecule type" value="Genomic_DNA"/>
</dbReference>
<name>F4WUS2_ACREC</name>
<evidence type="ECO:0000313" key="1">
    <source>
        <dbReference type="EMBL" id="EGI62069.1"/>
    </source>
</evidence>
<accession>F4WUS2</accession>
<gene>
    <name evidence="1" type="ORF">G5I_09649</name>
</gene>
<dbReference type="Proteomes" id="UP000007755">
    <property type="component" value="Unassembled WGS sequence"/>
</dbReference>
<keyword evidence="2" id="KW-1185">Reference proteome</keyword>
<dbReference type="AlphaFoldDB" id="F4WUS2"/>
<proteinExistence type="predicted"/>